<dbReference type="InterPro" id="IPR017900">
    <property type="entry name" value="4Fe4S_Fe_S_CS"/>
</dbReference>
<dbReference type="Pfam" id="PF00248">
    <property type="entry name" value="Aldo_ket_red"/>
    <property type="match status" value="1"/>
</dbReference>
<keyword evidence="2" id="KW-0408">Iron</keyword>
<evidence type="ECO:0000256" key="1">
    <source>
        <dbReference type="ARBA" id="ARBA00022723"/>
    </source>
</evidence>
<dbReference type="InterPro" id="IPR023210">
    <property type="entry name" value="NADP_OxRdtase_dom"/>
</dbReference>
<dbReference type="Pfam" id="PF13187">
    <property type="entry name" value="Fer4_9"/>
    <property type="match status" value="1"/>
</dbReference>
<evidence type="ECO:0000313" key="5">
    <source>
        <dbReference type="EMBL" id="GFO84170.1"/>
    </source>
</evidence>
<proteinExistence type="predicted"/>
<dbReference type="PANTHER" id="PTHR43312">
    <property type="entry name" value="D-THREO-ALDOSE 1-DEHYDROGENASE"/>
    <property type="match status" value="1"/>
</dbReference>
<dbReference type="Gene3D" id="3.20.20.100">
    <property type="entry name" value="NADP-dependent oxidoreductase domain"/>
    <property type="match status" value="1"/>
</dbReference>
<dbReference type="InterPro" id="IPR017896">
    <property type="entry name" value="4Fe4S_Fe-S-bd"/>
</dbReference>
<dbReference type="InterPro" id="IPR053135">
    <property type="entry name" value="AKR2_Oxidoreductase"/>
</dbReference>
<dbReference type="CDD" id="cd19096">
    <property type="entry name" value="AKR_Fe-S_oxidoreductase"/>
    <property type="match status" value="1"/>
</dbReference>
<dbReference type="PANTHER" id="PTHR43312:SF2">
    <property type="entry name" value="OXIDOREDUCTASE"/>
    <property type="match status" value="1"/>
</dbReference>
<dbReference type="SUPFAM" id="SSF46548">
    <property type="entry name" value="alpha-helical ferredoxin"/>
    <property type="match status" value="1"/>
</dbReference>
<dbReference type="RefSeq" id="WP_201309908.1">
    <property type="nucleotide sequence ID" value="NZ_BLYI01000009.1"/>
</dbReference>
<feature type="domain" description="4Fe-4S ferredoxin-type" evidence="4">
    <location>
        <begin position="334"/>
        <end position="363"/>
    </location>
</feature>
<evidence type="ECO:0000313" key="6">
    <source>
        <dbReference type="Proteomes" id="UP000613208"/>
    </source>
</evidence>
<dbReference type="GO" id="GO:0046872">
    <property type="term" value="F:metal ion binding"/>
    <property type="evidence" value="ECO:0007669"/>
    <property type="project" value="UniProtKB-KW"/>
</dbReference>
<dbReference type="PROSITE" id="PS00198">
    <property type="entry name" value="4FE4S_FER_1"/>
    <property type="match status" value="1"/>
</dbReference>
<reference evidence="5" key="1">
    <citation type="submission" date="2020-06" db="EMBL/GenBank/DDBJ databases">
        <title>Characterization of fructooligosaccharide metabolism and fructooligosaccharide-degrading enzymes in human commensal butyrate producers.</title>
        <authorList>
            <person name="Tanno H."/>
            <person name="Fujii T."/>
            <person name="Hirano K."/>
            <person name="Maeno S."/>
            <person name="Tonozuka T."/>
            <person name="Sakamoto M."/>
            <person name="Ohkuma M."/>
            <person name="Tochio T."/>
            <person name="Endo A."/>
        </authorList>
    </citation>
    <scope>NUCLEOTIDE SEQUENCE</scope>
    <source>
        <strain evidence="5">JCM 17466</strain>
    </source>
</reference>
<dbReference type="PROSITE" id="PS51379">
    <property type="entry name" value="4FE4S_FER_2"/>
    <property type="match status" value="1"/>
</dbReference>
<evidence type="ECO:0000256" key="2">
    <source>
        <dbReference type="ARBA" id="ARBA00023004"/>
    </source>
</evidence>
<protein>
    <submittedName>
        <fullName evidence="5">Oxidoreductase</fullName>
    </submittedName>
</protein>
<dbReference type="Gene3D" id="3.30.70.20">
    <property type="match status" value="1"/>
</dbReference>
<keyword evidence="3" id="KW-0411">Iron-sulfur</keyword>
<keyword evidence="1" id="KW-0479">Metal-binding</keyword>
<dbReference type="Proteomes" id="UP000613208">
    <property type="component" value="Unassembled WGS sequence"/>
</dbReference>
<name>A0A916Q7Q0_9FIRM</name>
<dbReference type="AlphaFoldDB" id="A0A916Q7Q0"/>
<dbReference type="SUPFAM" id="SSF51430">
    <property type="entry name" value="NAD(P)-linked oxidoreductase"/>
    <property type="match status" value="1"/>
</dbReference>
<sequence length="372" mass="42098">MGYLGEDIKKLGFGLMRLPQKDGAIDIEQTKTMVDMFMDAGFTYFDTAWAYAGSEDAIRQALVERYPRESFQLATKNAAWINCKTREEAIQQFDTSLKQTGAGYFDFYLLHNLGETRTKYFDDYDMWNWIKEKKESGQIKHMGFSFHSTPEELEEILNQHPEMEFVQLQINYADWENPAVQSRACYEVARAHGKSVIIMEPVKGGMLANPPESVQKIFKEAEPESSVASWAIRFAANLDGLITVLSGMSNVEQMEDNLSYMKDFHGLTDAQKETLKKAQEELNRIPLIPCTTCNYCAKVCPKEIGISGSFTAMNYLTLYGDVAAAKHQEEWLVGAHGRKPAAECIKCGKCEAVCPQHIKIRDELVKVSEALK</sequence>
<dbReference type="GO" id="GO:0051536">
    <property type="term" value="F:iron-sulfur cluster binding"/>
    <property type="evidence" value="ECO:0007669"/>
    <property type="project" value="UniProtKB-KW"/>
</dbReference>
<gene>
    <name evidence="5" type="ORF">ANBU17_05170</name>
</gene>
<evidence type="ECO:0000256" key="3">
    <source>
        <dbReference type="ARBA" id="ARBA00023014"/>
    </source>
</evidence>
<evidence type="ECO:0000259" key="4">
    <source>
        <dbReference type="PROSITE" id="PS51379"/>
    </source>
</evidence>
<comment type="caution">
    <text evidence="5">The sequence shown here is derived from an EMBL/GenBank/DDBJ whole genome shotgun (WGS) entry which is preliminary data.</text>
</comment>
<accession>A0A916Q7Q0</accession>
<keyword evidence="6" id="KW-1185">Reference proteome</keyword>
<organism evidence="5 6">
    <name type="scientific">Anaerostipes butyraticus</name>
    <dbReference type="NCBI Taxonomy" id="645466"/>
    <lineage>
        <taxon>Bacteria</taxon>
        <taxon>Bacillati</taxon>
        <taxon>Bacillota</taxon>
        <taxon>Clostridia</taxon>
        <taxon>Lachnospirales</taxon>
        <taxon>Lachnospiraceae</taxon>
        <taxon>Anaerostipes</taxon>
    </lineage>
</organism>
<dbReference type="EMBL" id="BLYI01000009">
    <property type="protein sequence ID" value="GFO84170.1"/>
    <property type="molecule type" value="Genomic_DNA"/>
</dbReference>
<dbReference type="InterPro" id="IPR036812">
    <property type="entry name" value="NAD(P)_OxRdtase_dom_sf"/>
</dbReference>